<protein>
    <submittedName>
        <fullName evidence="2">Uncharacterized protein</fullName>
    </submittedName>
</protein>
<gene>
    <name evidence="2" type="ORF">MPNT_20044</name>
</gene>
<keyword evidence="3" id="KW-1185">Reference proteome</keyword>
<evidence type="ECO:0000313" key="3">
    <source>
        <dbReference type="Proteomes" id="UP000663859"/>
    </source>
</evidence>
<organism evidence="2 3">
    <name type="scientific">Candidatus Methylacidithermus pantelleriae</name>
    <dbReference type="NCBI Taxonomy" id="2744239"/>
    <lineage>
        <taxon>Bacteria</taxon>
        <taxon>Pseudomonadati</taxon>
        <taxon>Verrucomicrobiota</taxon>
        <taxon>Methylacidiphilae</taxon>
        <taxon>Methylacidiphilales</taxon>
        <taxon>Methylacidiphilaceae</taxon>
        <taxon>Candidatus Methylacidithermus</taxon>
    </lineage>
</organism>
<dbReference type="Proteomes" id="UP000663859">
    <property type="component" value="Unassembled WGS sequence"/>
</dbReference>
<name>A0A8J2BHS9_9BACT</name>
<dbReference type="EMBL" id="CAJNOB010000012">
    <property type="protein sequence ID" value="CAF0695885.1"/>
    <property type="molecule type" value="Genomic_DNA"/>
</dbReference>
<comment type="caution">
    <text evidence="2">The sequence shown here is derived from an EMBL/GenBank/DDBJ whole genome shotgun (WGS) entry which is preliminary data.</text>
</comment>
<reference evidence="2" key="1">
    <citation type="submission" date="2021-02" db="EMBL/GenBank/DDBJ databases">
        <authorList>
            <person name="Cremers G."/>
            <person name="Picone N."/>
        </authorList>
    </citation>
    <scope>NUCLEOTIDE SEQUENCE</scope>
    <source>
        <strain evidence="2">PQ17</strain>
    </source>
</reference>
<sequence>MAPELGNMPLPGIYDEAAVSKAFTPHREMREPKDWARTFPSHPATLKGWCNGQRPTGLTG</sequence>
<dbReference type="AlphaFoldDB" id="A0A8J2BHS9"/>
<proteinExistence type="predicted"/>
<accession>A0A8J2BHS9</accession>
<evidence type="ECO:0000256" key="1">
    <source>
        <dbReference type="SAM" id="MobiDB-lite"/>
    </source>
</evidence>
<feature type="region of interest" description="Disordered" evidence="1">
    <location>
        <begin position="37"/>
        <end position="60"/>
    </location>
</feature>
<evidence type="ECO:0000313" key="2">
    <source>
        <dbReference type="EMBL" id="CAF0695885.1"/>
    </source>
</evidence>